<accession>A0A9P4HTB6</accession>
<dbReference type="EMBL" id="ML978732">
    <property type="protein sequence ID" value="KAF2085251.1"/>
    <property type="molecule type" value="Genomic_DNA"/>
</dbReference>
<dbReference type="AlphaFoldDB" id="A0A9P4HTB6"/>
<sequence length="247" mass="27982">MDDPDLTSDLRKSLSSYYAIGKYSDLTVQCEDREFKVHKVIVCGQSSYFSKMCDGDWKEAVEGLIKLVDDDPCVVDAMLHFLYNNDYNGSGNQDGRVSPLLFNTLVYSIADKYDIRSLKQTSLEKFRKAVAVAWELDDFPHAVAEVYSTTPASDRGLRDIVVHFSHRNVDHLMKKQPFVKMVEDTAGFAGDLVKKVLESEASIRHYRCPSCEDIWSTSTTFSEGFTYSCMLCGKDRTGGEWAVWLQT</sequence>
<dbReference type="SUPFAM" id="SSF54695">
    <property type="entry name" value="POZ domain"/>
    <property type="match status" value="1"/>
</dbReference>
<keyword evidence="3" id="KW-1185">Reference proteome</keyword>
<dbReference type="InterPro" id="IPR011333">
    <property type="entry name" value="SKP1/BTB/POZ_sf"/>
</dbReference>
<dbReference type="PROSITE" id="PS50097">
    <property type="entry name" value="BTB"/>
    <property type="match status" value="1"/>
</dbReference>
<dbReference type="OrthoDB" id="6359816at2759"/>
<dbReference type="Proteomes" id="UP000799776">
    <property type="component" value="Unassembled WGS sequence"/>
</dbReference>
<gene>
    <name evidence="2" type="ORF">K490DRAFT_67899</name>
</gene>
<dbReference type="PANTHER" id="PTHR47843">
    <property type="entry name" value="BTB DOMAIN-CONTAINING PROTEIN-RELATED"/>
    <property type="match status" value="1"/>
</dbReference>
<evidence type="ECO:0000313" key="3">
    <source>
        <dbReference type="Proteomes" id="UP000799776"/>
    </source>
</evidence>
<comment type="caution">
    <text evidence="2">The sequence shown here is derived from an EMBL/GenBank/DDBJ whole genome shotgun (WGS) entry which is preliminary data.</text>
</comment>
<organism evidence="2 3">
    <name type="scientific">Saccharata proteae CBS 121410</name>
    <dbReference type="NCBI Taxonomy" id="1314787"/>
    <lineage>
        <taxon>Eukaryota</taxon>
        <taxon>Fungi</taxon>
        <taxon>Dikarya</taxon>
        <taxon>Ascomycota</taxon>
        <taxon>Pezizomycotina</taxon>
        <taxon>Dothideomycetes</taxon>
        <taxon>Dothideomycetes incertae sedis</taxon>
        <taxon>Botryosphaeriales</taxon>
        <taxon>Saccharataceae</taxon>
        <taxon>Saccharata</taxon>
    </lineage>
</organism>
<dbReference type="SMART" id="SM00225">
    <property type="entry name" value="BTB"/>
    <property type="match status" value="1"/>
</dbReference>
<name>A0A9P4HTB6_9PEZI</name>
<dbReference type="Gene3D" id="3.30.710.10">
    <property type="entry name" value="Potassium Channel Kv1.1, Chain A"/>
    <property type="match status" value="1"/>
</dbReference>
<reference evidence="2" key="1">
    <citation type="journal article" date="2020" name="Stud. Mycol.">
        <title>101 Dothideomycetes genomes: a test case for predicting lifestyles and emergence of pathogens.</title>
        <authorList>
            <person name="Haridas S."/>
            <person name="Albert R."/>
            <person name="Binder M."/>
            <person name="Bloem J."/>
            <person name="Labutti K."/>
            <person name="Salamov A."/>
            <person name="Andreopoulos B."/>
            <person name="Baker S."/>
            <person name="Barry K."/>
            <person name="Bills G."/>
            <person name="Bluhm B."/>
            <person name="Cannon C."/>
            <person name="Castanera R."/>
            <person name="Culley D."/>
            <person name="Daum C."/>
            <person name="Ezra D."/>
            <person name="Gonzalez J."/>
            <person name="Henrissat B."/>
            <person name="Kuo A."/>
            <person name="Liang C."/>
            <person name="Lipzen A."/>
            <person name="Lutzoni F."/>
            <person name="Magnuson J."/>
            <person name="Mondo S."/>
            <person name="Nolan M."/>
            <person name="Ohm R."/>
            <person name="Pangilinan J."/>
            <person name="Park H.-J."/>
            <person name="Ramirez L."/>
            <person name="Alfaro M."/>
            <person name="Sun H."/>
            <person name="Tritt A."/>
            <person name="Yoshinaga Y."/>
            <person name="Zwiers L.-H."/>
            <person name="Turgeon B."/>
            <person name="Goodwin S."/>
            <person name="Spatafora J."/>
            <person name="Crous P."/>
            <person name="Grigoriev I."/>
        </authorList>
    </citation>
    <scope>NUCLEOTIDE SEQUENCE</scope>
    <source>
        <strain evidence="2">CBS 121410</strain>
    </source>
</reference>
<evidence type="ECO:0000313" key="2">
    <source>
        <dbReference type="EMBL" id="KAF2085251.1"/>
    </source>
</evidence>
<proteinExistence type="predicted"/>
<dbReference type="Pfam" id="PF00651">
    <property type="entry name" value="BTB"/>
    <property type="match status" value="1"/>
</dbReference>
<protein>
    <recommendedName>
        <fullName evidence="1">BTB domain-containing protein</fullName>
    </recommendedName>
</protein>
<dbReference type="InterPro" id="IPR000210">
    <property type="entry name" value="BTB/POZ_dom"/>
</dbReference>
<feature type="domain" description="BTB" evidence="1">
    <location>
        <begin position="24"/>
        <end position="91"/>
    </location>
</feature>
<evidence type="ECO:0000259" key="1">
    <source>
        <dbReference type="PROSITE" id="PS50097"/>
    </source>
</evidence>
<dbReference type="PANTHER" id="PTHR47843:SF5">
    <property type="entry name" value="BTB_POZ DOMAIN PROTEIN"/>
    <property type="match status" value="1"/>
</dbReference>